<organism evidence="2 3">
    <name type="scientific">Roseobacter insulae</name>
    <dbReference type="NCBI Taxonomy" id="2859783"/>
    <lineage>
        <taxon>Bacteria</taxon>
        <taxon>Pseudomonadati</taxon>
        <taxon>Pseudomonadota</taxon>
        <taxon>Alphaproteobacteria</taxon>
        <taxon>Rhodobacterales</taxon>
        <taxon>Roseobacteraceae</taxon>
        <taxon>Roseobacter</taxon>
    </lineage>
</organism>
<name>A0A9X1JZN4_9RHOB</name>
<dbReference type="EMBL" id="JAHXDN010000005">
    <property type="protein sequence ID" value="MBW4709576.1"/>
    <property type="molecule type" value="Genomic_DNA"/>
</dbReference>
<protein>
    <submittedName>
        <fullName evidence="2">Uncharacterized protein</fullName>
    </submittedName>
</protein>
<dbReference type="RefSeq" id="WP_219505275.1">
    <property type="nucleotide sequence ID" value="NZ_JAHXDN010000005.1"/>
</dbReference>
<proteinExistence type="predicted"/>
<dbReference type="Proteomes" id="UP001138661">
    <property type="component" value="Unassembled WGS sequence"/>
</dbReference>
<gene>
    <name evidence="2" type="ORF">KX928_17455</name>
</gene>
<feature type="region of interest" description="Disordered" evidence="1">
    <location>
        <begin position="46"/>
        <end position="73"/>
    </location>
</feature>
<accession>A0A9X1JZN4</accession>
<evidence type="ECO:0000256" key="1">
    <source>
        <dbReference type="SAM" id="MobiDB-lite"/>
    </source>
</evidence>
<sequence length="73" mass="7713">MTVRIRLIHPSKILGKLEPAGKEITAPRVRGLGLVAVGRAELVEDQTGGDRVARDTQSGPAVNAAPRKGKFGQ</sequence>
<evidence type="ECO:0000313" key="2">
    <source>
        <dbReference type="EMBL" id="MBW4709576.1"/>
    </source>
</evidence>
<comment type="caution">
    <text evidence="2">The sequence shown here is derived from an EMBL/GenBank/DDBJ whole genome shotgun (WGS) entry which is preliminary data.</text>
</comment>
<evidence type="ECO:0000313" key="3">
    <source>
        <dbReference type="Proteomes" id="UP001138661"/>
    </source>
</evidence>
<dbReference type="AlphaFoldDB" id="A0A9X1JZN4"/>
<reference evidence="2" key="1">
    <citation type="submission" date="2021-07" db="EMBL/GenBank/DDBJ databases">
        <title>Roseobacter insulae sp. nov., isolated from a tidal flat.</title>
        <authorList>
            <person name="Park S."/>
            <person name="Yoon J.-H."/>
        </authorList>
    </citation>
    <scope>NUCLEOTIDE SEQUENCE</scope>
    <source>
        <strain evidence="2">YSTF-M11</strain>
    </source>
</reference>
<keyword evidence="3" id="KW-1185">Reference proteome</keyword>